<protein>
    <submittedName>
        <fullName evidence="2">Uncharacterized protein</fullName>
    </submittedName>
</protein>
<dbReference type="Proteomes" id="UP000054558">
    <property type="component" value="Unassembled WGS sequence"/>
</dbReference>
<gene>
    <name evidence="2" type="ORF">KFL_015040010</name>
</gene>
<feature type="region of interest" description="Disordered" evidence="1">
    <location>
        <begin position="41"/>
        <end position="65"/>
    </location>
</feature>
<evidence type="ECO:0000313" key="3">
    <source>
        <dbReference type="Proteomes" id="UP000054558"/>
    </source>
</evidence>
<reference evidence="2 3" key="1">
    <citation type="journal article" date="2014" name="Nat. Commun.">
        <title>Klebsormidium flaccidum genome reveals primary factors for plant terrestrial adaptation.</title>
        <authorList>
            <person name="Hori K."/>
            <person name="Maruyama F."/>
            <person name="Fujisawa T."/>
            <person name="Togashi T."/>
            <person name="Yamamoto N."/>
            <person name="Seo M."/>
            <person name="Sato S."/>
            <person name="Yamada T."/>
            <person name="Mori H."/>
            <person name="Tajima N."/>
            <person name="Moriyama T."/>
            <person name="Ikeuchi M."/>
            <person name="Watanabe M."/>
            <person name="Wada H."/>
            <person name="Kobayashi K."/>
            <person name="Saito M."/>
            <person name="Masuda T."/>
            <person name="Sasaki-Sekimoto Y."/>
            <person name="Mashiguchi K."/>
            <person name="Awai K."/>
            <person name="Shimojima M."/>
            <person name="Masuda S."/>
            <person name="Iwai M."/>
            <person name="Nobusawa T."/>
            <person name="Narise T."/>
            <person name="Kondo S."/>
            <person name="Saito H."/>
            <person name="Sato R."/>
            <person name="Murakawa M."/>
            <person name="Ihara Y."/>
            <person name="Oshima-Yamada Y."/>
            <person name="Ohtaka K."/>
            <person name="Satoh M."/>
            <person name="Sonobe K."/>
            <person name="Ishii M."/>
            <person name="Ohtani R."/>
            <person name="Kanamori-Sato M."/>
            <person name="Honoki R."/>
            <person name="Miyazaki D."/>
            <person name="Mochizuki H."/>
            <person name="Umetsu J."/>
            <person name="Higashi K."/>
            <person name="Shibata D."/>
            <person name="Kamiya Y."/>
            <person name="Sato N."/>
            <person name="Nakamura Y."/>
            <person name="Tabata S."/>
            <person name="Ida S."/>
            <person name="Kurokawa K."/>
            <person name="Ohta H."/>
        </authorList>
    </citation>
    <scope>NUCLEOTIDE SEQUENCE [LARGE SCALE GENOMIC DNA]</scope>
    <source>
        <strain evidence="2 3">NIES-2285</strain>
    </source>
</reference>
<feature type="compositionally biased region" description="Basic and acidic residues" evidence="1">
    <location>
        <begin position="1"/>
        <end position="18"/>
    </location>
</feature>
<organism evidence="2 3">
    <name type="scientific">Klebsormidium nitens</name>
    <name type="common">Green alga</name>
    <name type="synonym">Ulothrix nitens</name>
    <dbReference type="NCBI Taxonomy" id="105231"/>
    <lineage>
        <taxon>Eukaryota</taxon>
        <taxon>Viridiplantae</taxon>
        <taxon>Streptophyta</taxon>
        <taxon>Klebsormidiophyceae</taxon>
        <taxon>Klebsormidiales</taxon>
        <taxon>Klebsormidiaceae</taxon>
        <taxon>Klebsormidium</taxon>
    </lineage>
</organism>
<accession>A0A1Y1IWW8</accession>
<sequence>MTSEEVHPVEKETEEHGTTEAVGAATEAVVARAEIALKETEQFVSPDTDGKRYSDRAQAAPGNFWETPTERGWIMPRSKKRAEVVEKQELSPMVLIRTDVLEELGVMGHTGADGQYVAKTGNDLSVVVRDAPHGAKVEVRTSGGRVVEDGGTLLFLEKGAKLEKEVEALLSDYACLDLDKQKNSLQKVYQRAAVLVSTPYNRDPETSGGQRR</sequence>
<proteinExistence type="predicted"/>
<keyword evidence="3" id="KW-1185">Reference proteome</keyword>
<evidence type="ECO:0000313" key="2">
    <source>
        <dbReference type="EMBL" id="GAQ93406.1"/>
    </source>
</evidence>
<dbReference type="AlphaFoldDB" id="A0A1Y1IWW8"/>
<dbReference type="EMBL" id="DF238453">
    <property type="protein sequence ID" value="GAQ93406.1"/>
    <property type="molecule type" value="Genomic_DNA"/>
</dbReference>
<feature type="region of interest" description="Disordered" evidence="1">
    <location>
        <begin position="1"/>
        <end position="24"/>
    </location>
</feature>
<name>A0A1Y1IWW8_KLENI</name>
<evidence type="ECO:0000256" key="1">
    <source>
        <dbReference type="SAM" id="MobiDB-lite"/>
    </source>
</evidence>